<dbReference type="EMBL" id="JAVKPH010000043">
    <property type="protein sequence ID" value="MDR5655046.1"/>
    <property type="molecule type" value="Genomic_DNA"/>
</dbReference>
<evidence type="ECO:0000313" key="5">
    <source>
        <dbReference type="EMBL" id="MDR5655046.1"/>
    </source>
</evidence>
<dbReference type="PANTHER" id="PTHR43537">
    <property type="entry name" value="TRANSCRIPTIONAL REGULATOR, GNTR FAMILY"/>
    <property type="match status" value="1"/>
</dbReference>
<dbReference type="PANTHER" id="PTHR43537:SF49">
    <property type="entry name" value="TRANSCRIPTIONAL REGULATORY PROTEIN"/>
    <property type="match status" value="1"/>
</dbReference>
<dbReference type="RefSeq" id="WP_310459159.1">
    <property type="nucleotide sequence ID" value="NZ_JAVKPH010000043.1"/>
</dbReference>
<evidence type="ECO:0000313" key="6">
    <source>
        <dbReference type="Proteomes" id="UP001247754"/>
    </source>
</evidence>
<gene>
    <name evidence="5" type="ORF">RGD00_20750</name>
</gene>
<dbReference type="InterPro" id="IPR011711">
    <property type="entry name" value="GntR_C"/>
</dbReference>
<evidence type="ECO:0000259" key="4">
    <source>
        <dbReference type="PROSITE" id="PS50949"/>
    </source>
</evidence>
<evidence type="ECO:0000256" key="3">
    <source>
        <dbReference type="ARBA" id="ARBA00023163"/>
    </source>
</evidence>
<keyword evidence="1" id="KW-0805">Transcription regulation</keyword>
<dbReference type="SMART" id="SM00345">
    <property type="entry name" value="HTH_GNTR"/>
    <property type="match status" value="1"/>
</dbReference>
<keyword evidence="3" id="KW-0804">Transcription</keyword>
<dbReference type="SMART" id="SM00895">
    <property type="entry name" value="FCD"/>
    <property type="match status" value="1"/>
</dbReference>
<keyword evidence="2" id="KW-0238">DNA-binding</keyword>
<dbReference type="InterPro" id="IPR036390">
    <property type="entry name" value="WH_DNA-bd_sf"/>
</dbReference>
<name>A0ABU1FDV9_9RHOB</name>
<dbReference type="CDD" id="cd07377">
    <property type="entry name" value="WHTH_GntR"/>
    <property type="match status" value="1"/>
</dbReference>
<dbReference type="InterPro" id="IPR008920">
    <property type="entry name" value="TF_FadR/GntR_C"/>
</dbReference>
<keyword evidence="6" id="KW-1185">Reference proteome</keyword>
<dbReference type="Pfam" id="PF00392">
    <property type="entry name" value="GntR"/>
    <property type="match status" value="1"/>
</dbReference>
<dbReference type="Proteomes" id="UP001247754">
    <property type="component" value="Unassembled WGS sequence"/>
</dbReference>
<proteinExistence type="predicted"/>
<organism evidence="5 6">
    <name type="scientific">Ruixingdingia sedimenti</name>
    <dbReference type="NCBI Taxonomy" id="3073604"/>
    <lineage>
        <taxon>Bacteria</taxon>
        <taxon>Pseudomonadati</taxon>
        <taxon>Pseudomonadota</taxon>
        <taxon>Alphaproteobacteria</taxon>
        <taxon>Rhodobacterales</taxon>
        <taxon>Paracoccaceae</taxon>
        <taxon>Ruixingdingia</taxon>
    </lineage>
</organism>
<accession>A0ABU1FDV9</accession>
<dbReference type="InterPro" id="IPR000524">
    <property type="entry name" value="Tscrpt_reg_HTH_GntR"/>
</dbReference>
<dbReference type="Gene3D" id="1.20.120.530">
    <property type="entry name" value="GntR ligand-binding domain-like"/>
    <property type="match status" value="1"/>
</dbReference>
<dbReference type="SUPFAM" id="SSF46785">
    <property type="entry name" value="Winged helix' DNA-binding domain"/>
    <property type="match status" value="1"/>
</dbReference>
<dbReference type="InterPro" id="IPR036388">
    <property type="entry name" value="WH-like_DNA-bd_sf"/>
</dbReference>
<dbReference type="SUPFAM" id="SSF48008">
    <property type="entry name" value="GntR ligand-binding domain-like"/>
    <property type="match status" value="1"/>
</dbReference>
<dbReference type="Pfam" id="PF07729">
    <property type="entry name" value="FCD"/>
    <property type="match status" value="1"/>
</dbReference>
<reference evidence="5 6" key="1">
    <citation type="submission" date="2023-09" db="EMBL/GenBank/DDBJ databases">
        <title>Xinfangfangia sedmenti sp. nov., isolated the sedment.</title>
        <authorList>
            <person name="Xu L."/>
        </authorList>
    </citation>
    <scope>NUCLEOTIDE SEQUENCE [LARGE SCALE GENOMIC DNA]</scope>
    <source>
        <strain evidence="5 6">LG-4</strain>
    </source>
</reference>
<dbReference type="Gene3D" id="1.10.10.10">
    <property type="entry name" value="Winged helix-like DNA-binding domain superfamily/Winged helix DNA-binding domain"/>
    <property type="match status" value="1"/>
</dbReference>
<protein>
    <submittedName>
        <fullName evidence="5">GntR family transcriptional regulator</fullName>
    </submittedName>
</protein>
<feature type="domain" description="HTH gntR-type" evidence="4">
    <location>
        <begin position="8"/>
        <end position="74"/>
    </location>
</feature>
<dbReference type="PROSITE" id="PS50949">
    <property type="entry name" value="HTH_GNTR"/>
    <property type="match status" value="1"/>
</dbReference>
<sequence length="228" mass="25316">MMEPIRIRSLANEVLDRVVAAITSGEFEPGEKLSESQLARQLGISRGPVREALHQLEGKLVERVPRLGVSVIQFDHDSLQQLFYLREALEGMAARLAALNAPDGWADEAEALLRRHEADIRDTGSRAYRQRSVDEDFHVSIARAAGCVNIERILLNEVNFQLRIARLKSSMRPGRAEEALRQHFEIVEAIRARDPDRAEAAMRRHIASARISTLAALDGQAGKGGEPG</sequence>
<comment type="caution">
    <text evidence="5">The sequence shown here is derived from an EMBL/GenBank/DDBJ whole genome shotgun (WGS) entry which is preliminary data.</text>
</comment>
<evidence type="ECO:0000256" key="1">
    <source>
        <dbReference type="ARBA" id="ARBA00023015"/>
    </source>
</evidence>
<evidence type="ECO:0000256" key="2">
    <source>
        <dbReference type="ARBA" id="ARBA00023125"/>
    </source>
</evidence>